<evidence type="ECO:0000313" key="1">
    <source>
        <dbReference type="EMBL" id="MCE4540802.1"/>
    </source>
</evidence>
<dbReference type="EMBL" id="JAJTWT010000032">
    <property type="protein sequence ID" value="MCE4540802.1"/>
    <property type="molecule type" value="Genomic_DNA"/>
</dbReference>
<comment type="caution">
    <text evidence="1">The sequence shown here is derived from an EMBL/GenBank/DDBJ whole genome shotgun (WGS) entry which is preliminary data.</text>
</comment>
<name>A0ABS8XMG6_9BURK</name>
<sequence length="103" mass="11280">MIRMEGEGLRSEMAGELPVLWGLIKRKKTLAIAGFYATRYVEAEDADTAINLVRSSIKDDLAEALVNARGSMDGLVLKVDGIETVDPRDVDANAKGFTFFKES</sequence>
<dbReference type="RefSeq" id="WP_233395544.1">
    <property type="nucleotide sequence ID" value="NZ_JAJTWT010000032.1"/>
</dbReference>
<keyword evidence="2" id="KW-1185">Reference proteome</keyword>
<evidence type="ECO:0000313" key="2">
    <source>
        <dbReference type="Proteomes" id="UP001201463"/>
    </source>
</evidence>
<protein>
    <submittedName>
        <fullName evidence="1">Uncharacterized protein</fullName>
    </submittedName>
</protein>
<gene>
    <name evidence="1" type="ORF">LXT12_26610</name>
</gene>
<proteinExistence type="predicted"/>
<reference evidence="1 2" key="1">
    <citation type="submission" date="2021-12" db="EMBL/GenBank/DDBJ databases">
        <title>Genome seq of p7.</title>
        <authorList>
            <person name="Seo T."/>
        </authorList>
    </citation>
    <scope>NUCLEOTIDE SEQUENCE [LARGE SCALE GENOMIC DNA]</scope>
    <source>
        <strain evidence="1 2">P7</strain>
    </source>
</reference>
<dbReference type="Proteomes" id="UP001201463">
    <property type="component" value="Unassembled WGS sequence"/>
</dbReference>
<accession>A0ABS8XMG6</accession>
<organism evidence="1 2">
    <name type="scientific">Pelomonas caseinilytica</name>
    <dbReference type="NCBI Taxonomy" id="2906763"/>
    <lineage>
        <taxon>Bacteria</taxon>
        <taxon>Pseudomonadati</taxon>
        <taxon>Pseudomonadota</taxon>
        <taxon>Betaproteobacteria</taxon>
        <taxon>Burkholderiales</taxon>
        <taxon>Sphaerotilaceae</taxon>
        <taxon>Roseateles</taxon>
    </lineage>
</organism>